<accession>A0A109IHD5</accession>
<reference evidence="2" key="1">
    <citation type="submission" date="2016-06" db="EMBL/GenBank/DDBJ databases">
        <authorList>
            <person name="Varghese N."/>
            <person name="Submissions Spin"/>
        </authorList>
    </citation>
    <scope>NUCLEOTIDE SEQUENCE [LARGE SCALE GENOMIC DNA]</scope>
    <source>
        <strain evidence="2">DSM 44983</strain>
    </source>
</reference>
<protein>
    <submittedName>
        <fullName evidence="1">Uncharacterized protein</fullName>
    </submittedName>
</protein>
<proteinExistence type="predicted"/>
<dbReference type="EMBL" id="LT607752">
    <property type="protein sequence ID" value="SCG36908.1"/>
    <property type="molecule type" value="Genomic_DNA"/>
</dbReference>
<evidence type="ECO:0000313" key="1">
    <source>
        <dbReference type="EMBL" id="SCG36908.1"/>
    </source>
</evidence>
<evidence type="ECO:0000313" key="2">
    <source>
        <dbReference type="Proteomes" id="UP000198226"/>
    </source>
</evidence>
<gene>
    <name evidence="1" type="ORF">GA0070623_0255</name>
</gene>
<name>A0A109IHD5_9ACTN</name>
<organism evidence="1 2">
    <name type="scientific">Micromonospora rifamycinica</name>
    <dbReference type="NCBI Taxonomy" id="291594"/>
    <lineage>
        <taxon>Bacteria</taxon>
        <taxon>Bacillati</taxon>
        <taxon>Actinomycetota</taxon>
        <taxon>Actinomycetes</taxon>
        <taxon>Micromonosporales</taxon>
        <taxon>Micromonosporaceae</taxon>
        <taxon>Micromonospora</taxon>
    </lineage>
</organism>
<dbReference type="OrthoDB" id="9988942at2"/>
<dbReference type="AlphaFoldDB" id="A0A109IHD5"/>
<dbReference type="RefSeq" id="WP_067312981.1">
    <property type="nucleotide sequence ID" value="NZ_LRMV01000143.1"/>
</dbReference>
<dbReference type="Proteomes" id="UP000198226">
    <property type="component" value="Chromosome I"/>
</dbReference>
<keyword evidence="2" id="KW-1185">Reference proteome</keyword>
<sequence length="94" mass="9645">MMHLAYLDAGSGSLIVQAVVGGTAGAAVAAKLYWRRLAARFGRRPTDSGPTDTGSAAGHNGHGPAEVESGADRRPTGPAEIVPAERQPRQPADN</sequence>